<gene>
    <name evidence="2" type="ORF">EI97DRAFT_431197</name>
</gene>
<dbReference type="Proteomes" id="UP000800097">
    <property type="component" value="Unassembled WGS sequence"/>
</dbReference>
<reference evidence="2" key="1">
    <citation type="journal article" date="2020" name="Stud. Mycol.">
        <title>101 Dothideomycetes genomes: a test case for predicting lifestyles and emergence of pathogens.</title>
        <authorList>
            <person name="Haridas S."/>
            <person name="Albert R."/>
            <person name="Binder M."/>
            <person name="Bloem J."/>
            <person name="Labutti K."/>
            <person name="Salamov A."/>
            <person name="Andreopoulos B."/>
            <person name="Baker S."/>
            <person name="Barry K."/>
            <person name="Bills G."/>
            <person name="Bluhm B."/>
            <person name="Cannon C."/>
            <person name="Castanera R."/>
            <person name="Culley D."/>
            <person name="Daum C."/>
            <person name="Ezra D."/>
            <person name="Gonzalez J."/>
            <person name="Henrissat B."/>
            <person name="Kuo A."/>
            <person name="Liang C."/>
            <person name="Lipzen A."/>
            <person name="Lutzoni F."/>
            <person name="Magnuson J."/>
            <person name="Mondo S."/>
            <person name="Nolan M."/>
            <person name="Ohm R."/>
            <person name="Pangilinan J."/>
            <person name="Park H.-J."/>
            <person name="Ramirez L."/>
            <person name="Alfaro M."/>
            <person name="Sun H."/>
            <person name="Tritt A."/>
            <person name="Yoshinaga Y."/>
            <person name="Zwiers L.-H."/>
            <person name="Turgeon B."/>
            <person name="Goodwin S."/>
            <person name="Spatafora J."/>
            <person name="Crous P."/>
            <person name="Grigoriev I."/>
        </authorList>
    </citation>
    <scope>NUCLEOTIDE SEQUENCE</scope>
    <source>
        <strain evidence="2">CBS 379.55</strain>
    </source>
</reference>
<evidence type="ECO:0000256" key="1">
    <source>
        <dbReference type="SAM" id="Coils"/>
    </source>
</evidence>
<sequence length="117" mass="13583">MDELQRRTNHCDHCGIFATYVQHLHGAIAEKDKQVLSLAARHRRSEVNLQMSRLDLYKSKTAMLETLQKLEVQIREMQQSINQLANESKEKDETINRLECAFTLLYELPRGGVTREA</sequence>
<dbReference type="RefSeq" id="XP_033656514.1">
    <property type="nucleotide sequence ID" value="XM_033797876.1"/>
</dbReference>
<accession>A0A6A6JRU2</accession>
<protein>
    <submittedName>
        <fullName evidence="2">Uncharacterized protein</fullName>
    </submittedName>
</protein>
<proteinExistence type="predicted"/>
<keyword evidence="3" id="KW-1185">Reference proteome</keyword>
<dbReference type="AlphaFoldDB" id="A0A6A6JRU2"/>
<dbReference type="EMBL" id="ML986487">
    <property type="protein sequence ID" value="KAF2278975.1"/>
    <property type="molecule type" value="Genomic_DNA"/>
</dbReference>
<evidence type="ECO:0000313" key="2">
    <source>
        <dbReference type="EMBL" id="KAF2278975.1"/>
    </source>
</evidence>
<dbReference type="GeneID" id="54551051"/>
<feature type="coiled-coil region" evidence="1">
    <location>
        <begin position="60"/>
        <end position="101"/>
    </location>
</feature>
<organism evidence="2 3">
    <name type="scientific">Westerdykella ornata</name>
    <dbReference type="NCBI Taxonomy" id="318751"/>
    <lineage>
        <taxon>Eukaryota</taxon>
        <taxon>Fungi</taxon>
        <taxon>Dikarya</taxon>
        <taxon>Ascomycota</taxon>
        <taxon>Pezizomycotina</taxon>
        <taxon>Dothideomycetes</taxon>
        <taxon>Pleosporomycetidae</taxon>
        <taxon>Pleosporales</taxon>
        <taxon>Sporormiaceae</taxon>
        <taxon>Westerdykella</taxon>
    </lineage>
</organism>
<name>A0A6A6JRU2_WESOR</name>
<evidence type="ECO:0000313" key="3">
    <source>
        <dbReference type="Proteomes" id="UP000800097"/>
    </source>
</evidence>
<keyword evidence="1" id="KW-0175">Coiled coil</keyword>